<gene>
    <name evidence="5" type="ORF">PGAL8A_00431100</name>
</gene>
<dbReference type="RefSeq" id="XP_028529535.1">
    <property type="nucleotide sequence ID" value="XM_028673042.1"/>
</dbReference>
<dbReference type="Pfam" id="PF01398">
    <property type="entry name" value="JAB"/>
    <property type="match status" value="1"/>
</dbReference>
<dbReference type="OrthoDB" id="25498at2759"/>
<keyword evidence="6" id="KW-1185">Reference proteome</keyword>
<name>A0A1J1GWB4_PLAGA</name>
<keyword evidence="1" id="KW-0963">Cytoplasm</keyword>
<dbReference type="InterPro" id="IPR037518">
    <property type="entry name" value="MPN"/>
</dbReference>
<feature type="domain" description="MPN" evidence="4">
    <location>
        <begin position="33"/>
        <end position="176"/>
    </location>
</feature>
<dbReference type="PANTHER" id="PTHR10540">
    <property type="entry name" value="EUKARYOTIC TRANSLATION INITIATION FACTOR 3 SUBUNIT F-RELATED"/>
    <property type="match status" value="1"/>
</dbReference>
<dbReference type="SMART" id="SM00232">
    <property type="entry name" value="JAB_MPN"/>
    <property type="match status" value="1"/>
</dbReference>
<dbReference type="InterPro" id="IPR027531">
    <property type="entry name" value="eIF3f"/>
</dbReference>
<dbReference type="GO" id="GO:0031369">
    <property type="term" value="F:translation initiation factor binding"/>
    <property type="evidence" value="ECO:0007669"/>
    <property type="project" value="InterPro"/>
</dbReference>
<evidence type="ECO:0000256" key="1">
    <source>
        <dbReference type="ARBA" id="ARBA00022490"/>
    </source>
</evidence>
<dbReference type="PROSITE" id="PS50249">
    <property type="entry name" value="MPN"/>
    <property type="match status" value="1"/>
</dbReference>
<dbReference type="GeneID" id="39732843"/>
<evidence type="ECO:0000256" key="2">
    <source>
        <dbReference type="ARBA" id="ARBA00022540"/>
    </source>
</evidence>
<dbReference type="Gene3D" id="3.40.140.10">
    <property type="entry name" value="Cytidine Deaminase, domain 2"/>
    <property type="match status" value="1"/>
</dbReference>
<evidence type="ECO:0000259" key="4">
    <source>
        <dbReference type="PROSITE" id="PS50249"/>
    </source>
</evidence>
<dbReference type="PANTHER" id="PTHR10540:SF6">
    <property type="entry name" value="EUKARYOTIC TRANSLATION INITIATION FACTOR 3 SUBUNIT F"/>
    <property type="match status" value="1"/>
</dbReference>
<dbReference type="GO" id="GO:0008237">
    <property type="term" value="F:metallopeptidase activity"/>
    <property type="evidence" value="ECO:0007669"/>
    <property type="project" value="InterPro"/>
</dbReference>
<sequence length="320" mass="36731">MSLNRYNFKTLSGLFKDKIPQHFDILPHTSIKCVIHPSVIFTILDAYLRRDEDQTHVIGTLMGSVIDTNLIEISDCFVDKHSLNEGGFLQIIKDHHETMYELKQKIRPRDQVVGWFCSGSELSELSCAVHGWFKEHNSISKFYPHSPLNEPIHLLVDAALESGFLNIKAFVQLPISLVKEYFVHFHEIQTELLPCNVERAEVLPYKEKLTVNKDKDNNNNANNAEIITNEMNEISLKKLLIMLKQCKSYVQDVIDKKKKGNLSVGRYLHKVLSNDTFLSLEKFDSLNENILQDNLMISYLSNLANLQFLIAEKLNASSLQ</sequence>
<dbReference type="EMBL" id="CVMV01000070">
    <property type="protein sequence ID" value="CRG96731.1"/>
    <property type="molecule type" value="Genomic_DNA"/>
</dbReference>
<keyword evidence="2 5" id="KW-0396">Initiation factor</keyword>
<dbReference type="GO" id="GO:0003743">
    <property type="term" value="F:translation initiation factor activity"/>
    <property type="evidence" value="ECO:0007669"/>
    <property type="project" value="UniProtKB-KW"/>
</dbReference>
<organism evidence="5 6">
    <name type="scientific">Plasmodium gallinaceum</name>
    <dbReference type="NCBI Taxonomy" id="5849"/>
    <lineage>
        <taxon>Eukaryota</taxon>
        <taxon>Sar</taxon>
        <taxon>Alveolata</taxon>
        <taxon>Apicomplexa</taxon>
        <taxon>Aconoidasida</taxon>
        <taxon>Haemosporida</taxon>
        <taxon>Plasmodiidae</taxon>
        <taxon>Plasmodium</taxon>
        <taxon>Plasmodium (Haemamoeba)</taxon>
    </lineage>
</organism>
<evidence type="ECO:0000313" key="6">
    <source>
        <dbReference type="Proteomes" id="UP000220797"/>
    </source>
</evidence>
<dbReference type="InterPro" id="IPR024969">
    <property type="entry name" value="EIF3F/CSN6-like_C"/>
</dbReference>
<dbReference type="InterPro" id="IPR000555">
    <property type="entry name" value="JAMM/MPN+_dom"/>
</dbReference>
<evidence type="ECO:0000313" key="5">
    <source>
        <dbReference type="EMBL" id="CRG96731.1"/>
    </source>
</evidence>
<dbReference type="OMA" id="EYFVHFH"/>
<dbReference type="VEuPathDB" id="PlasmoDB:PGAL8A_00431100"/>
<comment type="caution">
    <text evidence="5">The sequence shown here is derived from an EMBL/GenBank/DDBJ whole genome shotgun (WGS) entry which is preliminary data.</text>
</comment>
<accession>A0A1J1GWB4</accession>
<protein>
    <submittedName>
        <fullName evidence="5">Eukaryotic translation initiation factor 3 subunit 5, putative</fullName>
    </submittedName>
</protein>
<dbReference type="CDD" id="cd08064">
    <property type="entry name" value="MPN_eIF3f"/>
    <property type="match status" value="1"/>
</dbReference>
<proteinExistence type="predicted"/>
<dbReference type="Pfam" id="PF13012">
    <property type="entry name" value="MitMem_reg"/>
    <property type="match status" value="1"/>
</dbReference>
<evidence type="ECO:0000256" key="3">
    <source>
        <dbReference type="ARBA" id="ARBA00022917"/>
    </source>
</evidence>
<keyword evidence="3" id="KW-0648">Protein biosynthesis</keyword>
<dbReference type="AlphaFoldDB" id="A0A1J1GWB4"/>
<dbReference type="GO" id="GO:0071541">
    <property type="term" value="C:eukaryotic translation initiation factor 3 complex, eIF3m"/>
    <property type="evidence" value="ECO:0007669"/>
    <property type="project" value="TreeGrafter"/>
</dbReference>
<reference evidence="5" key="1">
    <citation type="submission" date="2015-04" db="EMBL/GenBank/DDBJ databases">
        <authorList>
            <consortium name="Pathogen Informatics"/>
        </authorList>
    </citation>
    <scope>NUCLEOTIDE SEQUENCE [LARGE SCALE GENOMIC DNA]</scope>
    <source>
        <strain evidence="5">8A</strain>
    </source>
</reference>
<dbReference type="Proteomes" id="UP000220797">
    <property type="component" value="Unassembled WGS sequence"/>
</dbReference>